<organism evidence="1 2">
    <name type="scientific">Cyanobium usitatum str. Tous</name>
    <dbReference type="NCBI Taxonomy" id="2116684"/>
    <lineage>
        <taxon>Bacteria</taxon>
        <taxon>Bacillati</taxon>
        <taxon>Cyanobacteriota</taxon>
        <taxon>Cyanophyceae</taxon>
        <taxon>Synechococcales</taxon>
        <taxon>Prochlorococcaceae</taxon>
        <taxon>Cyanobium</taxon>
    </lineage>
</organism>
<gene>
    <name evidence="1" type="ORF">C7K55_11420</name>
</gene>
<proteinExistence type="predicted"/>
<dbReference type="AlphaFoldDB" id="A0A2P7MSE2"/>
<name>A0A2P7MSE2_9CYAN</name>
<sequence length="302" mass="35026">MSNPSKSKTEFQSDLAQGSINGSVDDILRVCRVIRTTKETLNPKDFKDLREESPFSEKVWSKLLQIGLDDRLEGVKKKLPPLYTTIHLIHCLTDEELESGVRDGHIHPKVSQGSLNRWIRHMRFHGGQEVIPEDFKILVQVIAPPDLSEEVLERFKGDLEGLMSRYGFRTQYEEDQSMVEVRQQRSQDRSQELVSVLTKDLQSTWKEGEQDLKNLFSLNSLDDLVLAPMSSFTGFLNRVSGNREKFWENHGTDYIHKVALEYLRTTNKGQRFNYRRRLKEVADTHENLAGKATEALNKWMKY</sequence>
<dbReference type="EMBL" id="PXXO01000015">
    <property type="protein sequence ID" value="PSJ04119.1"/>
    <property type="molecule type" value="Genomic_DNA"/>
</dbReference>
<accession>A0A2P7MSE2</accession>
<comment type="caution">
    <text evidence="1">The sequence shown here is derived from an EMBL/GenBank/DDBJ whole genome shotgun (WGS) entry which is preliminary data.</text>
</comment>
<keyword evidence="2" id="KW-1185">Reference proteome</keyword>
<protein>
    <submittedName>
        <fullName evidence="1">Uncharacterized protein</fullName>
    </submittedName>
</protein>
<dbReference type="OrthoDB" id="564937at2"/>
<evidence type="ECO:0000313" key="1">
    <source>
        <dbReference type="EMBL" id="PSJ04119.1"/>
    </source>
</evidence>
<dbReference type="RefSeq" id="WP_106632862.1">
    <property type="nucleotide sequence ID" value="NZ_PXXO01000015.1"/>
</dbReference>
<dbReference type="Proteomes" id="UP000243002">
    <property type="component" value="Unassembled WGS sequence"/>
</dbReference>
<reference evidence="1 2" key="1">
    <citation type="journal article" date="2018" name="Environ. Microbiol.">
        <title>Ecological and genomic features of two widespread freshwater picocyanobacteria.</title>
        <authorList>
            <person name="Cabello-Yeves P.J."/>
            <person name="Picazo A."/>
            <person name="Camacho A."/>
            <person name="Callieri C."/>
            <person name="Rosselli R."/>
            <person name="Roda-Garcia J.J."/>
            <person name="Coutinho F.H."/>
            <person name="Rodriguez-Valera F."/>
        </authorList>
    </citation>
    <scope>NUCLEOTIDE SEQUENCE [LARGE SCALE GENOMIC DNA]</scope>
    <source>
        <strain evidence="1 2">Tous</strain>
    </source>
</reference>
<evidence type="ECO:0000313" key="2">
    <source>
        <dbReference type="Proteomes" id="UP000243002"/>
    </source>
</evidence>